<dbReference type="CDD" id="cd16917">
    <property type="entry name" value="HATPase_UhpB-NarQ-NarX-like"/>
    <property type="match status" value="1"/>
</dbReference>
<dbReference type="SMART" id="SM00387">
    <property type="entry name" value="HATPase_c"/>
    <property type="match status" value="1"/>
</dbReference>
<reference evidence="7" key="1">
    <citation type="journal article" date="2014" name="Int. J. Syst. Evol. Microbiol.">
        <title>Complete genome sequence of Corynebacterium casei LMG S-19264T (=DSM 44701T), isolated from a smear-ripened cheese.</title>
        <authorList>
            <consortium name="US DOE Joint Genome Institute (JGI-PGF)"/>
            <person name="Walter F."/>
            <person name="Albersmeier A."/>
            <person name="Kalinowski J."/>
            <person name="Ruckert C."/>
        </authorList>
    </citation>
    <scope>NUCLEOTIDE SEQUENCE</scope>
    <source>
        <strain evidence="7">CGMCC 1.12997</strain>
    </source>
</reference>
<sequence>MRLLFFWTLCGVVALSASAQDINNLGHQSWSTENGLPQNSVHQIFQSSDGYIWIATEDGIARFDGIDFKIFNHENVPAFTSSDTCCIVEDAHGALWIGTSDGLVQYAKNAFRHYPLTDVVVSLAIGDDGDLVVLSGNGLLRFDGKNLSPLALPSSATPIALAKAADGGLWIASTAGVFEYRHGDFRSVPLPGIAAGSIEAMGSLPGGIWIRTTSHITLIQSGHLRTLEAGHDLPVTRIQSVLADSRGDLWIGTNQGLFVLDLRDGNNSPQRQSALSTSSILSTFEDREGNLWVGTETSGLDILRRQNFRTVPELSDRVITAIVQTSDGAMWAGTNGDGLDRWQGGKLQHYSVHNGLLSEIILALAPGADGSIWVGTPDGLNHIEAGKVTAYTSADGLPDDLIRSLLVGGDGSLWIGTRRGLAHWADQRFTVFTQANGLKSNLIGALLQPRASDSSHDLSHDLSHNLWIGTLNGLSRLHDGSISTYTTKDGLSGDVITSLSEGQHGTLWIGTKGDGLSSYANGVFTSLHRSDLPQTIDSILKDDHGNLWLSSIHGITRLSAASLVACGASPECNPRPISYGRSDGMPTEEASATGHPAAWKTIEGQLWFATRKGVAIADPDHLSENHIPPPVVIERFMLDDMELPLSATEQSIPPGHNSFAFQYAGLSYAAPAKVRYRYMLEGFDKQWTQAGSRRIAYYTNLPARHYRFHVQAANNDGVWNETGASLRFYVKPPFYRRLWFLLLVVLGIAAIVVLLYRLRLRRLHQQFQAVLAERNRVAREIHDTLAQSFVGVSVQLELTAQLLAHSQIDAAGQQIDRTREYVRDGLAEARRSIWDLRAATAQHTLPTRLTRLAERSSTENLPIQLNIGGTYRPVAAALEDEILRIAQETLSNVARHANASRVAIDLRYHSNRLTLTIADNGRGFDATDNSLTAKGHFGLQGMRERAMQIHAQLVIESAPGQGTTVKLEAPIPAQKGTATNG</sequence>
<dbReference type="InterPro" id="IPR015943">
    <property type="entry name" value="WD40/YVTN_repeat-like_dom_sf"/>
</dbReference>
<protein>
    <submittedName>
        <fullName evidence="7">GGDEF domain-containing protein</fullName>
    </submittedName>
</protein>
<evidence type="ECO:0000256" key="4">
    <source>
        <dbReference type="SAM" id="Phobius"/>
    </source>
</evidence>
<organism evidence="7 8">
    <name type="scientific">Edaphobacter dinghuensis</name>
    <dbReference type="NCBI Taxonomy" id="1560005"/>
    <lineage>
        <taxon>Bacteria</taxon>
        <taxon>Pseudomonadati</taxon>
        <taxon>Acidobacteriota</taxon>
        <taxon>Terriglobia</taxon>
        <taxon>Terriglobales</taxon>
        <taxon>Acidobacteriaceae</taxon>
        <taxon>Edaphobacter</taxon>
    </lineage>
</organism>
<keyword evidence="4" id="KW-0812">Transmembrane</keyword>
<evidence type="ECO:0000259" key="6">
    <source>
        <dbReference type="SMART" id="SM00387"/>
    </source>
</evidence>
<evidence type="ECO:0000256" key="2">
    <source>
        <dbReference type="ARBA" id="ARBA00022777"/>
    </source>
</evidence>
<dbReference type="PANTHER" id="PTHR24421:SF62">
    <property type="entry name" value="SENSORY TRANSDUCTION HISTIDINE KINASE"/>
    <property type="match status" value="1"/>
</dbReference>
<dbReference type="GO" id="GO:0000155">
    <property type="term" value="F:phosphorelay sensor kinase activity"/>
    <property type="evidence" value="ECO:0007669"/>
    <property type="project" value="InterPro"/>
</dbReference>
<dbReference type="GO" id="GO:0046983">
    <property type="term" value="F:protein dimerization activity"/>
    <property type="evidence" value="ECO:0007669"/>
    <property type="project" value="InterPro"/>
</dbReference>
<dbReference type="Gene3D" id="1.20.5.1930">
    <property type="match status" value="1"/>
</dbReference>
<proteinExistence type="predicted"/>
<keyword evidence="4" id="KW-0472">Membrane</keyword>
<accession>A0A917H7T8</accession>
<dbReference type="EMBL" id="BMGT01000001">
    <property type="protein sequence ID" value="GGG70538.1"/>
    <property type="molecule type" value="Genomic_DNA"/>
</dbReference>
<keyword evidence="3" id="KW-0902">Two-component regulatory system</keyword>
<dbReference type="Gene3D" id="2.130.10.10">
    <property type="entry name" value="YVTN repeat-like/Quinoprotein amine dehydrogenase"/>
    <property type="match status" value="3"/>
</dbReference>
<gene>
    <name evidence="7" type="ORF">GCM10011585_10880</name>
</gene>
<keyword evidence="8" id="KW-1185">Reference proteome</keyword>
<dbReference type="InterPro" id="IPR013783">
    <property type="entry name" value="Ig-like_fold"/>
</dbReference>
<dbReference type="PANTHER" id="PTHR24421">
    <property type="entry name" value="NITRATE/NITRITE SENSOR PROTEIN NARX-RELATED"/>
    <property type="match status" value="1"/>
</dbReference>
<dbReference type="Pfam" id="PF02518">
    <property type="entry name" value="HATPase_c"/>
    <property type="match status" value="1"/>
</dbReference>
<dbReference type="Gene3D" id="3.30.565.10">
    <property type="entry name" value="Histidine kinase-like ATPase, C-terminal domain"/>
    <property type="match status" value="1"/>
</dbReference>
<evidence type="ECO:0000313" key="8">
    <source>
        <dbReference type="Proteomes" id="UP000647241"/>
    </source>
</evidence>
<dbReference type="InterPro" id="IPR003594">
    <property type="entry name" value="HATPase_dom"/>
</dbReference>
<keyword evidence="2" id="KW-0418">Kinase</keyword>
<keyword evidence="5" id="KW-0732">Signal</keyword>
<dbReference type="InterPro" id="IPR011712">
    <property type="entry name" value="Sig_transdc_His_kin_sub3_dim/P"/>
</dbReference>
<dbReference type="SUPFAM" id="SSF63829">
    <property type="entry name" value="Calcium-dependent phosphotriesterase"/>
    <property type="match status" value="2"/>
</dbReference>
<dbReference type="Pfam" id="PF07494">
    <property type="entry name" value="Reg_prop"/>
    <property type="match status" value="6"/>
</dbReference>
<feature type="signal peptide" evidence="5">
    <location>
        <begin position="1"/>
        <end position="19"/>
    </location>
</feature>
<evidence type="ECO:0000313" key="7">
    <source>
        <dbReference type="EMBL" id="GGG70538.1"/>
    </source>
</evidence>
<dbReference type="InterPro" id="IPR011110">
    <property type="entry name" value="Reg_prop"/>
</dbReference>
<dbReference type="Proteomes" id="UP000647241">
    <property type="component" value="Unassembled WGS sequence"/>
</dbReference>
<comment type="caution">
    <text evidence="7">The sequence shown here is derived from an EMBL/GenBank/DDBJ whole genome shotgun (WGS) entry which is preliminary data.</text>
</comment>
<evidence type="ECO:0000256" key="1">
    <source>
        <dbReference type="ARBA" id="ARBA00022679"/>
    </source>
</evidence>
<dbReference type="InterPro" id="IPR050482">
    <property type="entry name" value="Sensor_HK_TwoCompSys"/>
</dbReference>
<reference evidence="7" key="2">
    <citation type="submission" date="2020-09" db="EMBL/GenBank/DDBJ databases">
        <authorList>
            <person name="Sun Q."/>
            <person name="Zhou Y."/>
        </authorList>
    </citation>
    <scope>NUCLEOTIDE SEQUENCE</scope>
    <source>
        <strain evidence="7">CGMCC 1.12997</strain>
    </source>
</reference>
<dbReference type="Gene3D" id="2.60.40.10">
    <property type="entry name" value="Immunoglobulins"/>
    <property type="match status" value="1"/>
</dbReference>
<dbReference type="InterPro" id="IPR011123">
    <property type="entry name" value="Y_Y_Y"/>
</dbReference>
<name>A0A917H7T8_9BACT</name>
<dbReference type="InterPro" id="IPR036890">
    <property type="entry name" value="HATPase_C_sf"/>
</dbReference>
<feature type="domain" description="Histidine kinase/HSP90-like ATPase" evidence="6">
    <location>
        <begin position="877"/>
        <end position="973"/>
    </location>
</feature>
<dbReference type="Pfam" id="PF07730">
    <property type="entry name" value="HisKA_3"/>
    <property type="match status" value="1"/>
</dbReference>
<evidence type="ECO:0000256" key="3">
    <source>
        <dbReference type="ARBA" id="ARBA00023012"/>
    </source>
</evidence>
<keyword evidence="4" id="KW-1133">Transmembrane helix</keyword>
<evidence type="ECO:0000256" key="5">
    <source>
        <dbReference type="SAM" id="SignalP"/>
    </source>
</evidence>
<dbReference type="RefSeq" id="WP_188553071.1">
    <property type="nucleotide sequence ID" value="NZ_BMGT01000001.1"/>
</dbReference>
<dbReference type="Pfam" id="PF07495">
    <property type="entry name" value="Y_Y_Y"/>
    <property type="match status" value="1"/>
</dbReference>
<feature type="chain" id="PRO_5037286961" evidence="5">
    <location>
        <begin position="20"/>
        <end position="981"/>
    </location>
</feature>
<dbReference type="GO" id="GO:0016020">
    <property type="term" value="C:membrane"/>
    <property type="evidence" value="ECO:0007669"/>
    <property type="project" value="InterPro"/>
</dbReference>
<keyword evidence="1" id="KW-0808">Transferase</keyword>
<dbReference type="AlphaFoldDB" id="A0A917H7T8"/>
<feature type="transmembrane region" description="Helical" evidence="4">
    <location>
        <begin position="738"/>
        <end position="758"/>
    </location>
</feature>
<dbReference type="SUPFAM" id="SSF55874">
    <property type="entry name" value="ATPase domain of HSP90 chaperone/DNA topoisomerase II/histidine kinase"/>
    <property type="match status" value="1"/>
</dbReference>